<organism evidence="1 2">
    <name type="scientific">Roseococcus suduntuyensis</name>
    <dbReference type="NCBI Taxonomy" id="455361"/>
    <lineage>
        <taxon>Bacteria</taxon>
        <taxon>Pseudomonadati</taxon>
        <taxon>Pseudomonadota</taxon>
        <taxon>Alphaproteobacteria</taxon>
        <taxon>Acetobacterales</taxon>
        <taxon>Roseomonadaceae</taxon>
        <taxon>Roseococcus</taxon>
    </lineage>
</organism>
<name>A0A840AGH0_9PROT</name>
<dbReference type="EMBL" id="JACIDJ010000006">
    <property type="protein sequence ID" value="MBB3899646.1"/>
    <property type="molecule type" value="Genomic_DNA"/>
</dbReference>
<proteinExistence type="predicted"/>
<dbReference type="GO" id="GO:0016301">
    <property type="term" value="F:kinase activity"/>
    <property type="evidence" value="ECO:0007669"/>
    <property type="project" value="UniProtKB-KW"/>
</dbReference>
<dbReference type="InterPro" id="IPR027417">
    <property type="entry name" value="P-loop_NTPase"/>
</dbReference>
<dbReference type="PANTHER" id="PTHR37816:SF2">
    <property type="entry name" value="DNA TOPOLOGY MODULATION PROTEIN FLAR-RELATED PROTEIN"/>
    <property type="match status" value="1"/>
</dbReference>
<sequence length="183" mass="20085">MAGGIHITGAAGAGTSTLGARLAQRRGWAYAETDDALWLPTEPPYEELRPAPERIPFLRTHIPEGQPYVLAGAILGWGEALTPEFRLVVFLDTPREVRLARLRLREAARFGAAVAPGGARRAEYLEFLAWAASYDAGTEPGRSRARHEAWFSTLPCPLLRLEGTLPPDELVRRTDAALEKIFA</sequence>
<comment type="caution">
    <text evidence="1">The sequence shown here is derived from an EMBL/GenBank/DDBJ whole genome shotgun (WGS) entry which is preliminary data.</text>
</comment>
<dbReference type="RefSeq" id="WP_184385622.1">
    <property type="nucleotide sequence ID" value="NZ_JACIDJ010000006.1"/>
</dbReference>
<accession>A0A840AGH0</accession>
<dbReference type="Gene3D" id="3.40.50.300">
    <property type="entry name" value="P-loop containing nucleotide triphosphate hydrolases"/>
    <property type="match status" value="1"/>
</dbReference>
<dbReference type="SUPFAM" id="SSF52540">
    <property type="entry name" value="P-loop containing nucleoside triphosphate hydrolases"/>
    <property type="match status" value="1"/>
</dbReference>
<dbReference type="AlphaFoldDB" id="A0A840AGH0"/>
<gene>
    <name evidence="1" type="ORF">GGQ83_003106</name>
</gene>
<evidence type="ECO:0000313" key="1">
    <source>
        <dbReference type="EMBL" id="MBB3899646.1"/>
    </source>
</evidence>
<reference evidence="1 2" key="1">
    <citation type="submission" date="2020-08" db="EMBL/GenBank/DDBJ databases">
        <title>Genomic Encyclopedia of Type Strains, Phase IV (KMG-IV): sequencing the most valuable type-strain genomes for metagenomic binning, comparative biology and taxonomic classification.</title>
        <authorList>
            <person name="Goeker M."/>
        </authorList>
    </citation>
    <scope>NUCLEOTIDE SEQUENCE [LARGE SCALE GENOMIC DNA]</scope>
    <source>
        <strain evidence="1 2">DSM 19979</strain>
    </source>
</reference>
<dbReference type="Proteomes" id="UP000553193">
    <property type="component" value="Unassembled WGS sequence"/>
</dbReference>
<keyword evidence="2" id="KW-1185">Reference proteome</keyword>
<protein>
    <submittedName>
        <fullName evidence="1">Adenylate kinase family enzyme</fullName>
    </submittedName>
</protein>
<dbReference type="PANTHER" id="PTHR37816">
    <property type="entry name" value="YALI0E33011P"/>
    <property type="match status" value="1"/>
</dbReference>
<keyword evidence="1" id="KW-0418">Kinase</keyword>
<evidence type="ECO:0000313" key="2">
    <source>
        <dbReference type="Proteomes" id="UP000553193"/>
    </source>
</evidence>
<dbReference type="InterPro" id="IPR052922">
    <property type="entry name" value="Cytidylate_Kinase-2"/>
</dbReference>
<dbReference type="NCBIfam" id="NF004861">
    <property type="entry name" value="PRK06217.1"/>
    <property type="match status" value="1"/>
</dbReference>
<keyword evidence="1" id="KW-0808">Transferase</keyword>